<dbReference type="KEGG" id="cpoy:GP475_05045"/>
<dbReference type="AlphaFoldDB" id="A0A7H0SS87"/>
<dbReference type="PROSITE" id="PS51671">
    <property type="entry name" value="ACT"/>
    <property type="match status" value="1"/>
</dbReference>
<keyword evidence="3" id="KW-1185">Reference proteome</keyword>
<dbReference type="InterPro" id="IPR002912">
    <property type="entry name" value="ACT_dom"/>
</dbReference>
<evidence type="ECO:0000313" key="2">
    <source>
        <dbReference type="EMBL" id="QNQ91412.1"/>
    </source>
</evidence>
<reference evidence="2 3" key="1">
    <citation type="submission" date="2019-12" db="EMBL/GenBank/DDBJ databases">
        <title>Corynebacterium sp. nov., isolated from feces of the Anser Albifrons in China.</title>
        <authorList>
            <person name="Liu Q."/>
        </authorList>
    </citation>
    <scope>NUCLEOTIDE SEQUENCE [LARGE SCALE GENOMIC DNA]</scope>
    <source>
        <strain evidence="2 3">4H37-19</strain>
    </source>
</reference>
<dbReference type="Proteomes" id="UP000516320">
    <property type="component" value="Chromosome"/>
</dbReference>
<organism evidence="2 3">
    <name type="scientific">Corynebacterium poyangense</name>
    <dbReference type="NCBI Taxonomy" id="2684405"/>
    <lineage>
        <taxon>Bacteria</taxon>
        <taxon>Bacillati</taxon>
        <taxon>Actinomycetota</taxon>
        <taxon>Actinomycetes</taxon>
        <taxon>Mycobacteriales</taxon>
        <taxon>Corynebacteriaceae</taxon>
        <taxon>Corynebacterium</taxon>
    </lineage>
</organism>
<dbReference type="SUPFAM" id="SSF55021">
    <property type="entry name" value="ACT-like"/>
    <property type="match status" value="1"/>
</dbReference>
<sequence>MSFLIRVQLPDSPGALGQLADAFGLVDGNIQSVDVVEQDPQGIVVDDIVITLPKDSMADVLITAAQTVEGVEVDSIRPFTGTVDRRGQIRMLHDMTAHRRNLSAAMAELVRVLPKSMTASWAIVLCSDIPITRVAASQAAPEDDGSTPTHINVTEARVLQPEHEDWIPESWSLLDSALAAAPLQGTGMVLVIGRTGGPDFLSSEVDHLGHLGTIIGAILSS</sequence>
<accession>A0A7H0SS87</accession>
<proteinExistence type="predicted"/>
<evidence type="ECO:0000259" key="1">
    <source>
        <dbReference type="PROSITE" id="PS51671"/>
    </source>
</evidence>
<name>A0A7H0SS87_9CORY</name>
<feature type="domain" description="ACT" evidence="1">
    <location>
        <begin position="4"/>
        <end position="81"/>
    </location>
</feature>
<gene>
    <name evidence="2" type="ORF">GP475_05045</name>
</gene>
<dbReference type="RefSeq" id="WP_187975792.1">
    <property type="nucleotide sequence ID" value="NZ_CP046884.1"/>
</dbReference>
<dbReference type="InterPro" id="IPR045865">
    <property type="entry name" value="ACT-like_dom_sf"/>
</dbReference>
<dbReference type="EMBL" id="CP046884">
    <property type="protein sequence ID" value="QNQ91412.1"/>
    <property type="molecule type" value="Genomic_DNA"/>
</dbReference>
<evidence type="ECO:0000313" key="3">
    <source>
        <dbReference type="Proteomes" id="UP000516320"/>
    </source>
</evidence>
<protein>
    <submittedName>
        <fullName evidence="2">Amino acid-binding ACT domain protein</fullName>
    </submittedName>
</protein>